<name>A0ABY3YLA6_9FLAO</name>
<evidence type="ECO:0000313" key="5">
    <source>
        <dbReference type="Proteomes" id="UP000829476"/>
    </source>
</evidence>
<feature type="chain" id="PRO_5047350629" evidence="3">
    <location>
        <begin position="23"/>
        <end position="204"/>
    </location>
</feature>
<dbReference type="RefSeq" id="WP_242936833.1">
    <property type="nucleotide sequence ID" value="NZ_CP094326.1"/>
</dbReference>
<keyword evidence="1" id="KW-0175">Coiled coil</keyword>
<protein>
    <submittedName>
        <fullName evidence="4">tRNA (Guanine-N1)-methyltransferase</fullName>
    </submittedName>
</protein>
<organism evidence="4 5">
    <name type="scientific">Zhouia spongiae</name>
    <dbReference type="NCBI Taxonomy" id="2202721"/>
    <lineage>
        <taxon>Bacteria</taxon>
        <taxon>Pseudomonadati</taxon>
        <taxon>Bacteroidota</taxon>
        <taxon>Flavobacteriia</taxon>
        <taxon>Flavobacteriales</taxon>
        <taxon>Flavobacteriaceae</taxon>
        <taxon>Zhouia</taxon>
    </lineage>
</organism>
<sequence>MKRIQKMRVLALFLFTIAAVHAQESENNTLSLTEGNVNDQFEYVYQKSNNYQNYKVVKKVWLTTLKKNVIDSLNTFKNELAAVKKLNTTQKGEINKLNDDAASLNTQLTQLKEEKDSISFFGLLISKQNYKSLMWGLVFILLAVLFLFIYKFRNANKVTVESRNNLKDIEEEYEEYRRNALEREQKARRQLQDEINKQKLAKAK</sequence>
<keyword evidence="3" id="KW-0732">Signal</keyword>
<keyword evidence="5" id="KW-1185">Reference proteome</keyword>
<feature type="coiled-coil region" evidence="1">
    <location>
        <begin position="159"/>
        <end position="201"/>
    </location>
</feature>
<evidence type="ECO:0000256" key="1">
    <source>
        <dbReference type="SAM" id="Coils"/>
    </source>
</evidence>
<evidence type="ECO:0000256" key="3">
    <source>
        <dbReference type="SAM" id="SignalP"/>
    </source>
</evidence>
<accession>A0ABY3YLA6</accession>
<feature type="signal peptide" evidence="3">
    <location>
        <begin position="1"/>
        <end position="22"/>
    </location>
</feature>
<reference evidence="4 5" key="1">
    <citation type="journal article" date="2018" name="Int. J. Syst. Evol. Microbiol.">
        <title>Zhouia spongiae sp. nov., isolated from a marine sponge.</title>
        <authorList>
            <person name="Zhuang L."/>
            <person name="Lin B."/>
            <person name="Qin F."/>
            <person name="Luo L."/>
        </authorList>
    </citation>
    <scope>NUCLEOTIDE SEQUENCE [LARGE SCALE GENOMIC DNA]</scope>
    <source>
        <strain evidence="4 5">HN-Y44</strain>
    </source>
</reference>
<dbReference type="EMBL" id="CP094326">
    <property type="protein sequence ID" value="UNY98426.1"/>
    <property type="molecule type" value="Genomic_DNA"/>
</dbReference>
<gene>
    <name evidence="4" type="ORF">MQE36_15235</name>
</gene>
<proteinExistence type="predicted"/>
<evidence type="ECO:0000313" key="4">
    <source>
        <dbReference type="EMBL" id="UNY98426.1"/>
    </source>
</evidence>
<keyword evidence="2" id="KW-1133">Transmembrane helix</keyword>
<dbReference type="Proteomes" id="UP000829476">
    <property type="component" value="Chromosome"/>
</dbReference>
<keyword evidence="2" id="KW-0472">Membrane</keyword>
<keyword evidence="2" id="KW-0812">Transmembrane</keyword>
<feature type="transmembrane region" description="Helical" evidence="2">
    <location>
        <begin position="133"/>
        <end position="150"/>
    </location>
</feature>
<evidence type="ECO:0000256" key="2">
    <source>
        <dbReference type="SAM" id="Phobius"/>
    </source>
</evidence>